<feature type="compositionally biased region" description="Low complexity" evidence="1">
    <location>
        <begin position="466"/>
        <end position="478"/>
    </location>
</feature>
<evidence type="ECO:0000256" key="1">
    <source>
        <dbReference type="SAM" id="MobiDB-lite"/>
    </source>
</evidence>
<dbReference type="CDD" id="cd12432">
    <property type="entry name" value="RRM_ACINU"/>
    <property type="match status" value="1"/>
</dbReference>
<feature type="compositionally biased region" description="Basic and acidic residues" evidence="1">
    <location>
        <begin position="479"/>
        <end position="490"/>
    </location>
</feature>
<dbReference type="EMBL" id="JAVFWL010000001">
    <property type="protein sequence ID" value="KAK6731096.1"/>
    <property type="molecule type" value="Genomic_DNA"/>
</dbReference>
<keyword evidence="2" id="KW-0732">Signal</keyword>
<feature type="chain" id="PRO_5047208944" description="SAP domain-containing protein" evidence="2">
    <location>
        <begin position="19"/>
        <end position="742"/>
    </location>
</feature>
<dbReference type="SUPFAM" id="SSF54928">
    <property type="entry name" value="RNA-binding domain, RBD"/>
    <property type="match status" value="1"/>
</dbReference>
<dbReference type="InterPro" id="IPR035979">
    <property type="entry name" value="RBD_domain_sf"/>
</dbReference>
<proteinExistence type="predicted"/>
<feature type="domain" description="SAP" evidence="3">
    <location>
        <begin position="27"/>
        <end position="61"/>
    </location>
</feature>
<feature type="compositionally biased region" description="Basic and acidic residues" evidence="1">
    <location>
        <begin position="354"/>
        <end position="364"/>
    </location>
</feature>
<feature type="compositionally biased region" description="Basic and acidic residues" evidence="1">
    <location>
        <begin position="104"/>
        <end position="118"/>
    </location>
</feature>
<evidence type="ECO:0000313" key="5">
    <source>
        <dbReference type="Proteomes" id="UP001303046"/>
    </source>
</evidence>
<comment type="caution">
    <text evidence="4">The sequence shown here is derived from an EMBL/GenBank/DDBJ whole genome shotgun (WGS) entry which is preliminary data.</text>
</comment>
<dbReference type="Pfam" id="PF02037">
    <property type="entry name" value="SAP"/>
    <property type="match status" value="1"/>
</dbReference>
<keyword evidence="5" id="KW-1185">Reference proteome</keyword>
<evidence type="ECO:0000259" key="3">
    <source>
        <dbReference type="PROSITE" id="PS50800"/>
    </source>
</evidence>
<evidence type="ECO:0000256" key="2">
    <source>
        <dbReference type="SAM" id="SignalP"/>
    </source>
</evidence>
<dbReference type="InterPro" id="IPR003034">
    <property type="entry name" value="SAP_dom"/>
</dbReference>
<dbReference type="Gene3D" id="1.10.720.30">
    <property type="entry name" value="SAP domain"/>
    <property type="match status" value="1"/>
</dbReference>
<dbReference type="InterPro" id="IPR012677">
    <property type="entry name" value="Nucleotide-bd_a/b_plait_sf"/>
</dbReference>
<feature type="region of interest" description="Disordered" evidence="1">
    <location>
        <begin position="456"/>
        <end position="650"/>
    </location>
</feature>
<dbReference type="SMART" id="SM00513">
    <property type="entry name" value="SAP"/>
    <property type="match status" value="1"/>
</dbReference>
<dbReference type="InterPro" id="IPR034257">
    <property type="entry name" value="Acinus_RRM"/>
</dbReference>
<dbReference type="Proteomes" id="UP001303046">
    <property type="component" value="Unassembled WGS sequence"/>
</dbReference>
<feature type="compositionally biased region" description="Basic and acidic residues" evidence="1">
    <location>
        <begin position="581"/>
        <end position="644"/>
    </location>
</feature>
<dbReference type="SUPFAM" id="SSF68906">
    <property type="entry name" value="SAP domain"/>
    <property type="match status" value="1"/>
</dbReference>
<dbReference type="InterPro" id="IPR036361">
    <property type="entry name" value="SAP_dom_sf"/>
</dbReference>
<feature type="compositionally biased region" description="Basic and acidic residues" evidence="1">
    <location>
        <begin position="152"/>
        <end position="171"/>
    </location>
</feature>
<feature type="region of interest" description="Disordered" evidence="1">
    <location>
        <begin position="104"/>
        <end position="377"/>
    </location>
</feature>
<dbReference type="PANTHER" id="PTHR46589">
    <property type="entry name" value="APOPTOTIC CHROMATIN CONDENSATION INDUCER IN THE NUCLEUS"/>
    <property type="match status" value="1"/>
</dbReference>
<protein>
    <recommendedName>
        <fullName evidence="3">SAP domain-containing protein</fullName>
    </recommendedName>
</protein>
<feature type="region of interest" description="Disordered" evidence="1">
    <location>
        <begin position="675"/>
        <end position="707"/>
    </location>
</feature>
<evidence type="ECO:0000313" key="4">
    <source>
        <dbReference type="EMBL" id="KAK6731096.1"/>
    </source>
</evidence>
<feature type="compositionally biased region" description="Basic and acidic residues" evidence="1">
    <location>
        <begin position="509"/>
        <end position="566"/>
    </location>
</feature>
<feature type="compositionally biased region" description="Basic and acidic residues" evidence="1">
    <location>
        <begin position="271"/>
        <end position="288"/>
    </location>
</feature>
<dbReference type="Gene3D" id="3.30.70.330">
    <property type="match status" value="1"/>
</dbReference>
<sequence>MLLFLVSVIFNFSNMSVDDPLVNGVPLSSLRVVDLKDELDKRGLSKIGNKSTLTERLKTYICENEQQNCGDSADLQKSPAKVGSPENPLVAAYLARQAETLERQKKDAERIRSEKGDQDSAEDVDMEEEDSEENPKEQVLSPEKSPPRRQRQHSETDNQGEPMRKKLAKESEDVDSAAVTCKSSTSKEEHVKKPSPAPKETTSEDLRTSKDVKKSSIAVENKKESQKFEESKEAIKEKKSKEVMEPEDKLSEDVDETSQQSQDNDETNETAPEKNTEEKEEKMDEDLSRASSTSKHGEENGSSGGADHLEELDYGEVEAEAEPDTEEKETKDEVLEVDESEECELHRQKRRIAHEKEADAEQKGEKKRKISPSRHPESDIIHIRGLTRPFTDRALKAEILKCGGQITDFWIDSVKSHCIVQMRSVDEAREVRIAMHNTQWPTANPKTLSVQFDTKENMERHRSGQSSSVTPATPVPATRTERKASDRERPVIGTLPGRNPSLKITVEAAMRENEKREGNKEKERRERARAEKEVENHRIEKDEKREKPDEKRHHEDKHSVKKDDRERKRHRSETPPFSKGAVEKRERRDSYQKHDRDHDREHDRGRERDRERERYDRRRDDDRNRHHDERDEEKEKEREEKPVKTADSLFMKTKTLPAIYFLPLTDEEAAERQEKLLAEKKKREQKEQERDIVDASDASTDNSDVRSSSIVLQSYGALLAMISGKRMEWGMIERNGLLSNAA</sequence>
<accession>A0ABR1C1E9</accession>
<dbReference type="PANTHER" id="PTHR46589:SF1">
    <property type="entry name" value="APOPTOTIC CHROMATIN CONDENSATION INDUCER IN THE NUCLEUS"/>
    <property type="match status" value="1"/>
</dbReference>
<organism evidence="4 5">
    <name type="scientific">Necator americanus</name>
    <name type="common">Human hookworm</name>
    <dbReference type="NCBI Taxonomy" id="51031"/>
    <lineage>
        <taxon>Eukaryota</taxon>
        <taxon>Metazoa</taxon>
        <taxon>Ecdysozoa</taxon>
        <taxon>Nematoda</taxon>
        <taxon>Chromadorea</taxon>
        <taxon>Rhabditida</taxon>
        <taxon>Rhabditina</taxon>
        <taxon>Rhabditomorpha</taxon>
        <taxon>Strongyloidea</taxon>
        <taxon>Ancylostomatidae</taxon>
        <taxon>Bunostominae</taxon>
        <taxon>Necator</taxon>
    </lineage>
</organism>
<feature type="compositionally biased region" description="Acidic residues" evidence="1">
    <location>
        <begin position="119"/>
        <end position="132"/>
    </location>
</feature>
<dbReference type="InterPro" id="IPR032552">
    <property type="entry name" value="RSB_motif"/>
</dbReference>
<gene>
    <name evidence="4" type="primary">Necator_chrI.g3645</name>
    <name evidence="4" type="ORF">RB195_007516</name>
</gene>
<dbReference type="PROSITE" id="PS50800">
    <property type="entry name" value="SAP"/>
    <property type="match status" value="1"/>
</dbReference>
<name>A0ABR1C1E9_NECAM</name>
<feature type="signal peptide" evidence="2">
    <location>
        <begin position="1"/>
        <end position="18"/>
    </location>
</feature>
<reference evidence="4 5" key="1">
    <citation type="submission" date="2023-08" db="EMBL/GenBank/DDBJ databases">
        <title>A Necator americanus chromosomal reference genome.</title>
        <authorList>
            <person name="Ilik V."/>
            <person name="Petrzelkova K.J."/>
            <person name="Pardy F."/>
            <person name="Fuh T."/>
            <person name="Niatou-Singa F.S."/>
            <person name="Gouil Q."/>
            <person name="Baker L."/>
            <person name="Ritchie M.E."/>
            <person name="Jex A.R."/>
            <person name="Gazzola D."/>
            <person name="Li H."/>
            <person name="Toshio Fujiwara R."/>
            <person name="Zhan B."/>
            <person name="Aroian R.V."/>
            <person name="Pafco B."/>
            <person name="Schwarz E.M."/>
        </authorList>
    </citation>
    <scope>NUCLEOTIDE SEQUENCE [LARGE SCALE GENOMIC DNA]</scope>
    <source>
        <strain evidence="4 5">Aroian</strain>
        <tissue evidence="4">Whole animal</tissue>
    </source>
</reference>
<dbReference type="Pfam" id="PF16294">
    <property type="entry name" value="RSB_motif"/>
    <property type="match status" value="1"/>
</dbReference>
<feature type="compositionally biased region" description="Basic and acidic residues" evidence="1">
    <location>
        <begin position="675"/>
        <end position="693"/>
    </location>
</feature>
<feature type="compositionally biased region" description="Polar residues" evidence="1">
    <location>
        <begin position="697"/>
        <end position="707"/>
    </location>
</feature>
<feature type="compositionally biased region" description="Acidic residues" evidence="1">
    <location>
        <begin position="310"/>
        <end position="327"/>
    </location>
</feature>
<dbReference type="InterPro" id="IPR052793">
    <property type="entry name" value="EJC-associated_protein"/>
</dbReference>
<feature type="compositionally biased region" description="Basic and acidic residues" evidence="1">
    <location>
        <begin position="201"/>
        <end position="252"/>
    </location>
</feature>